<dbReference type="CDD" id="cd06170">
    <property type="entry name" value="LuxR_C_like"/>
    <property type="match status" value="1"/>
</dbReference>
<dbReference type="PROSITE" id="PS50043">
    <property type="entry name" value="HTH_LUXR_2"/>
    <property type="match status" value="1"/>
</dbReference>
<dbReference type="InterPro" id="IPR016032">
    <property type="entry name" value="Sig_transdc_resp-reg_C-effctor"/>
</dbReference>
<evidence type="ECO:0000313" key="7">
    <source>
        <dbReference type="Proteomes" id="UP001262410"/>
    </source>
</evidence>
<feature type="region of interest" description="Disordered" evidence="4">
    <location>
        <begin position="1"/>
        <end position="32"/>
    </location>
</feature>
<dbReference type="SUPFAM" id="SSF46894">
    <property type="entry name" value="C-terminal effector domain of the bipartite response regulators"/>
    <property type="match status" value="1"/>
</dbReference>
<dbReference type="PANTHER" id="PTHR44688">
    <property type="entry name" value="DNA-BINDING TRANSCRIPTIONAL ACTIVATOR DEVR_DOSR"/>
    <property type="match status" value="1"/>
</dbReference>
<keyword evidence="2 6" id="KW-0238">DNA-binding</keyword>
<evidence type="ECO:0000256" key="3">
    <source>
        <dbReference type="ARBA" id="ARBA00023163"/>
    </source>
</evidence>
<keyword evidence="1" id="KW-0805">Transcription regulation</keyword>
<dbReference type="RefSeq" id="WP_309794276.1">
    <property type="nucleotide sequence ID" value="NZ_JAVDPW010000004.1"/>
</dbReference>
<proteinExistence type="predicted"/>
<evidence type="ECO:0000256" key="2">
    <source>
        <dbReference type="ARBA" id="ARBA00023125"/>
    </source>
</evidence>
<dbReference type="InterPro" id="IPR036388">
    <property type="entry name" value="WH-like_DNA-bd_sf"/>
</dbReference>
<evidence type="ECO:0000259" key="5">
    <source>
        <dbReference type="PROSITE" id="PS50043"/>
    </source>
</evidence>
<feature type="domain" description="HTH luxR-type" evidence="5">
    <location>
        <begin position="215"/>
        <end position="280"/>
    </location>
</feature>
<evidence type="ECO:0000256" key="1">
    <source>
        <dbReference type="ARBA" id="ARBA00023015"/>
    </source>
</evidence>
<dbReference type="Proteomes" id="UP001262410">
    <property type="component" value="Unassembled WGS sequence"/>
</dbReference>
<sequence length="284" mass="31083">MIPPEVRPGARAAPGQILDAGPRLRPDPRLWASPSPDEPRILGLIDQIYDAAVGSEDWAVVLKHLAEMLGGEAVVLRRIGAAMSLPPTLATETDPAYVQDYQAHYHKLLPILPLLSHLPAGPVFANSMLIPEAEYRRTEFYNDFMRPQGKDHGLYWVDFDQSELSAMLSLWRPRSRPNWDETQLRVLRVLGPHLGRALRIERSLISTGTPGAATPPQLPTILTPREQDCLGWVARGASSKEAARQLSLSVYTVNEYIASAMRKLGASSRTEAVAMALASGAIGG</sequence>
<dbReference type="SMART" id="SM00421">
    <property type="entry name" value="HTH_LUXR"/>
    <property type="match status" value="1"/>
</dbReference>
<evidence type="ECO:0000313" key="6">
    <source>
        <dbReference type="EMBL" id="MDR6289913.1"/>
    </source>
</evidence>
<name>A0ABU1JNM5_9PROT</name>
<dbReference type="PRINTS" id="PR00038">
    <property type="entry name" value="HTHLUXR"/>
</dbReference>
<organism evidence="6 7">
    <name type="scientific">Inquilinus ginsengisoli</name>
    <dbReference type="NCBI Taxonomy" id="363840"/>
    <lineage>
        <taxon>Bacteria</taxon>
        <taxon>Pseudomonadati</taxon>
        <taxon>Pseudomonadota</taxon>
        <taxon>Alphaproteobacteria</taxon>
        <taxon>Rhodospirillales</taxon>
        <taxon>Rhodospirillaceae</taxon>
        <taxon>Inquilinus</taxon>
    </lineage>
</organism>
<evidence type="ECO:0000256" key="4">
    <source>
        <dbReference type="SAM" id="MobiDB-lite"/>
    </source>
</evidence>
<reference evidence="6 7" key="1">
    <citation type="submission" date="2023-07" db="EMBL/GenBank/DDBJ databases">
        <title>Sorghum-associated microbial communities from plants grown in Nebraska, USA.</title>
        <authorList>
            <person name="Schachtman D."/>
        </authorList>
    </citation>
    <scope>NUCLEOTIDE SEQUENCE [LARGE SCALE GENOMIC DNA]</scope>
    <source>
        <strain evidence="6 7">584</strain>
    </source>
</reference>
<dbReference type="InterPro" id="IPR000792">
    <property type="entry name" value="Tscrpt_reg_LuxR_C"/>
</dbReference>
<dbReference type="Gene3D" id="1.10.10.10">
    <property type="entry name" value="Winged helix-like DNA-binding domain superfamily/Winged helix DNA-binding domain"/>
    <property type="match status" value="1"/>
</dbReference>
<keyword evidence="7" id="KW-1185">Reference proteome</keyword>
<comment type="caution">
    <text evidence="6">The sequence shown here is derived from an EMBL/GenBank/DDBJ whole genome shotgun (WGS) entry which is preliminary data.</text>
</comment>
<gene>
    <name evidence="6" type="ORF">E9232_002434</name>
</gene>
<protein>
    <submittedName>
        <fullName evidence="6">DNA-binding CsgD family transcriptional regulator</fullName>
    </submittedName>
</protein>
<dbReference type="PANTHER" id="PTHR44688:SF16">
    <property type="entry name" value="DNA-BINDING TRANSCRIPTIONAL ACTIVATOR DEVR_DOSR"/>
    <property type="match status" value="1"/>
</dbReference>
<dbReference type="EMBL" id="JAVDPW010000004">
    <property type="protein sequence ID" value="MDR6289913.1"/>
    <property type="molecule type" value="Genomic_DNA"/>
</dbReference>
<dbReference type="GO" id="GO:0003677">
    <property type="term" value="F:DNA binding"/>
    <property type="evidence" value="ECO:0007669"/>
    <property type="project" value="UniProtKB-KW"/>
</dbReference>
<accession>A0ABU1JNM5</accession>
<dbReference type="Pfam" id="PF00196">
    <property type="entry name" value="GerE"/>
    <property type="match status" value="1"/>
</dbReference>
<keyword evidence="3" id="KW-0804">Transcription</keyword>